<feature type="region of interest" description="Disordered" evidence="5">
    <location>
        <begin position="451"/>
        <end position="474"/>
    </location>
</feature>
<evidence type="ECO:0008006" key="9">
    <source>
        <dbReference type="Google" id="ProtNLM"/>
    </source>
</evidence>
<evidence type="ECO:0000313" key="7">
    <source>
        <dbReference type="EMBL" id="KAL2281531.1"/>
    </source>
</evidence>
<dbReference type="PANTHER" id="PTHR23423">
    <property type="entry name" value="ORGANIC SOLUTE TRANSPORTER-RELATED"/>
    <property type="match status" value="1"/>
</dbReference>
<evidence type="ECO:0000313" key="8">
    <source>
        <dbReference type="Proteomes" id="UP001600888"/>
    </source>
</evidence>
<evidence type="ECO:0000256" key="2">
    <source>
        <dbReference type="ARBA" id="ARBA00022692"/>
    </source>
</evidence>
<gene>
    <name evidence="7" type="ORF">FJTKL_11459</name>
</gene>
<name>A0ABR4EGV4_9PEZI</name>
<evidence type="ECO:0000256" key="6">
    <source>
        <dbReference type="SAM" id="Phobius"/>
    </source>
</evidence>
<feature type="compositionally biased region" description="Polar residues" evidence="5">
    <location>
        <begin position="490"/>
        <end position="500"/>
    </location>
</feature>
<comment type="subcellular location">
    <subcellularLocation>
        <location evidence="1">Membrane</location>
        <topology evidence="1">Multi-pass membrane protein</topology>
    </subcellularLocation>
</comment>
<evidence type="ECO:0000256" key="3">
    <source>
        <dbReference type="ARBA" id="ARBA00022989"/>
    </source>
</evidence>
<reference evidence="7 8" key="1">
    <citation type="submission" date="2024-03" db="EMBL/GenBank/DDBJ databases">
        <title>A high-quality draft genome sequence of Diaporthe vaccinii, a causative agent of upright dieback and viscid rot disease in cranberry plants.</title>
        <authorList>
            <person name="Sarrasin M."/>
            <person name="Lang B.F."/>
            <person name="Burger G."/>
        </authorList>
    </citation>
    <scope>NUCLEOTIDE SEQUENCE [LARGE SCALE GENOMIC DNA]</scope>
    <source>
        <strain evidence="7 8">IS7</strain>
    </source>
</reference>
<keyword evidence="3 6" id="KW-1133">Transmembrane helix</keyword>
<feature type="transmembrane region" description="Helical" evidence="6">
    <location>
        <begin position="64"/>
        <end position="83"/>
    </location>
</feature>
<accession>A0ABR4EGV4</accession>
<feature type="compositionally biased region" description="Polar residues" evidence="5">
    <location>
        <begin position="524"/>
        <end position="549"/>
    </location>
</feature>
<evidence type="ECO:0000256" key="4">
    <source>
        <dbReference type="ARBA" id="ARBA00023136"/>
    </source>
</evidence>
<dbReference type="Pfam" id="PF03619">
    <property type="entry name" value="Solute_trans_a"/>
    <property type="match status" value="1"/>
</dbReference>
<comment type="caution">
    <text evidence="7">The sequence shown here is derived from an EMBL/GenBank/DDBJ whole genome shotgun (WGS) entry which is preliminary data.</text>
</comment>
<dbReference type="EMBL" id="JBAWTH010000056">
    <property type="protein sequence ID" value="KAL2281531.1"/>
    <property type="molecule type" value="Genomic_DNA"/>
</dbReference>
<evidence type="ECO:0000256" key="5">
    <source>
        <dbReference type="SAM" id="MobiDB-lite"/>
    </source>
</evidence>
<feature type="transmembrane region" description="Helical" evidence="6">
    <location>
        <begin position="29"/>
        <end position="52"/>
    </location>
</feature>
<feature type="transmembrane region" description="Helical" evidence="6">
    <location>
        <begin position="202"/>
        <end position="227"/>
    </location>
</feature>
<proteinExistence type="predicted"/>
<feature type="transmembrane region" description="Helical" evidence="6">
    <location>
        <begin position="280"/>
        <end position="302"/>
    </location>
</feature>
<keyword evidence="2 6" id="KW-0812">Transmembrane</keyword>
<dbReference type="SMART" id="SM01417">
    <property type="entry name" value="Solute_trans_a"/>
    <property type="match status" value="1"/>
</dbReference>
<dbReference type="Proteomes" id="UP001600888">
    <property type="component" value="Unassembled WGS sequence"/>
</dbReference>
<evidence type="ECO:0000256" key="1">
    <source>
        <dbReference type="ARBA" id="ARBA00004141"/>
    </source>
</evidence>
<feature type="transmembrane region" description="Helical" evidence="6">
    <location>
        <begin position="239"/>
        <end position="260"/>
    </location>
</feature>
<feature type="transmembrane region" description="Helical" evidence="6">
    <location>
        <begin position="89"/>
        <end position="112"/>
    </location>
</feature>
<organism evidence="7 8">
    <name type="scientific">Diaporthe vaccinii</name>
    <dbReference type="NCBI Taxonomy" id="105482"/>
    <lineage>
        <taxon>Eukaryota</taxon>
        <taxon>Fungi</taxon>
        <taxon>Dikarya</taxon>
        <taxon>Ascomycota</taxon>
        <taxon>Pezizomycotina</taxon>
        <taxon>Sordariomycetes</taxon>
        <taxon>Sordariomycetidae</taxon>
        <taxon>Diaporthales</taxon>
        <taxon>Diaporthaceae</taxon>
        <taxon>Diaporthe</taxon>
        <taxon>Diaporthe eres species complex</taxon>
    </lineage>
</organism>
<sequence>MNLTYCNTTVEDMEISEIPMAGPFTFHELALMVSAATALLSMFISFYLIWMHALNYTKPEEQKYIIRILLMIPIYAASAFLQLRYYHEAVYFAVISDCYEAFAISSFFALLCQYTAADLHSQKQFFRELHPVKKWVWPLNWFKKCCGGDRGPWRTPVSGLTWFNIIWIGIYHYCFIRVAMTITAVVSNKYDRYCESSNSPYFAHIWCASINCVAVTIAMYCVIQFYVQLKTELSSHKPFLKVLAIKGVIFLSFWQTMAISVGTGEFDIISPTATLAYPDIAVGIPSLLLCVEMLLFSIMHIWAYPWRPYQQDAPPIFYPLPNKESNAPPLENVHIPPAGGSVGLRALWDALNLWDVIKAFGRGMRWLFVGAKRRKQDASYRKNADINMDGKDTSYPLQPYDRVPGGKSTDHLPIATEFRRSTFGMNQHPGGQGVVSPIQEEEHEEGAGLIAHAQGDPSGTSPLDPYGIYKQDQPYESDLGYRGAARFQQAPESYQSQTNPFHDRRQPQPVQTHALSTDGYYQVPNATNQPISPDEPQGTQRGPDNTQQVVGAALWGANPHQHPNGPMI</sequence>
<keyword evidence="4 6" id="KW-0472">Membrane</keyword>
<feature type="transmembrane region" description="Helical" evidence="6">
    <location>
        <begin position="160"/>
        <end position="182"/>
    </location>
</feature>
<keyword evidence="8" id="KW-1185">Reference proteome</keyword>
<protein>
    <recommendedName>
        <fullName evidence="9">DUF300 domain-containing protein</fullName>
    </recommendedName>
</protein>
<feature type="region of interest" description="Disordered" evidence="5">
    <location>
        <begin position="488"/>
        <end position="568"/>
    </location>
</feature>
<dbReference type="InterPro" id="IPR005178">
    <property type="entry name" value="Ostalpha/TMEM184C"/>
</dbReference>